<dbReference type="HOGENOM" id="CLU_088196_0_0_7"/>
<dbReference type="InterPro" id="IPR051532">
    <property type="entry name" value="Ester_Hydrolysis_Enzymes"/>
</dbReference>
<dbReference type="AlphaFoldDB" id="C6C0K9"/>
<proteinExistence type="predicted"/>
<dbReference type="SUPFAM" id="SSF52266">
    <property type="entry name" value="SGNH hydrolase"/>
    <property type="match status" value="1"/>
</dbReference>
<dbReference type="Proteomes" id="UP000002601">
    <property type="component" value="Chromosome"/>
</dbReference>
<sequence length="192" mass="20986">MQLLFIGDSLTSGVSDSERLGWAGRICKQLDPQGAKLTAYNLGVRASTTAHIESRWEKEAADRINPEAPVLLIFCMGAPDAVKDIPFGQSKVCAESILHNAKSNYATVFITPPPMIDEEKDKRTENLSAEFIKICSKLDIPCLDINSPLRENPAYIKALKESDGVHPNAEGYGIMAGVISKFISPYILPHLS</sequence>
<evidence type="ECO:0000259" key="1">
    <source>
        <dbReference type="Pfam" id="PF13472"/>
    </source>
</evidence>
<dbReference type="RefSeq" id="WP_015850962.1">
    <property type="nucleotide sequence ID" value="NC_012881.1"/>
</dbReference>
<dbReference type="eggNOG" id="COG2755">
    <property type="taxonomic scope" value="Bacteria"/>
</dbReference>
<dbReference type="InterPro" id="IPR013830">
    <property type="entry name" value="SGNH_hydro"/>
</dbReference>
<dbReference type="InterPro" id="IPR036514">
    <property type="entry name" value="SGNH_hydro_sf"/>
</dbReference>
<dbReference type="PANTHER" id="PTHR30383">
    <property type="entry name" value="THIOESTERASE 1/PROTEASE 1/LYSOPHOSPHOLIPASE L1"/>
    <property type="match status" value="1"/>
</dbReference>
<protein>
    <submittedName>
        <fullName evidence="2">Lipolytic protein G-D-S-L family</fullName>
    </submittedName>
</protein>
<evidence type="ECO:0000313" key="3">
    <source>
        <dbReference type="Proteomes" id="UP000002601"/>
    </source>
</evidence>
<keyword evidence="3" id="KW-1185">Reference proteome</keyword>
<gene>
    <name evidence="2" type="ordered locus">Desal_1079</name>
</gene>
<dbReference type="EMBL" id="CP001649">
    <property type="protein sequence ID" value="ACS79143.1"/>
    <property type="molecule type" value="Genomic_DNA"/>
</dbReference>
<dbReference type="Gene3D" id="3.40.50.1110">
    <property type="entry name" value="SGNH hydrolase"/>
    <property type="match status" value="1"/>
</dbReference>
<feature type="domain" description="SGNH hydrolase-type esterase" evidence="1">
    <location>
        <begin position="5"/>
        <end position="173"/>
    </location>
</feature>
<evidence type="ECO:0000313" key="2">
    <source>
        <dbReference type="EMBL" id="ACS79143.1"/>
    </source>
</evidence>
<reference evidence="2 3" key="1">
    <citation type="submission" date="2009-06" db="EMBL/GenBank/DDBJ databases">
        <title>Complete sequence of Desulfovibrio salexigens DSM 2638.</title>
        <authorList>
            <consortium name="US DOE Joint Genome Institute"/>
            <person name="Lucas S."/>
            <person name="Copeland A."/>
            <person name="Lapidus A."/>
            <person name="Glavina del Rio T."/>
            <person name="Tice H."/>
            <person name="Bruce D."/>
            <person name="Goodwin L."/>
            <person name="Pitluck S."/>
            <person name="Munk A.C."/>
            <person name="Brettin T."/>
            <person name="Detter J.C."/>
            <person name="Han C."/>
            <person name="Tapia R."/>
            <person name="Larimer F."/>
            <person name="Land M."/>
            <person name="Hauser L."/>
            <person name="Kyrpides N."/>
            <person name="Anderson I."/>
            <person name="Wall J.D."/>
            <person name="Arkin A.P."/>
            <person name="Dehal P."/>
            <person name="Chivian D."/>
            <person name="Giles B."/>
            <person name="Hazen T.C."/>
        </authorList>
    </citation>
    <scope>NUCLEOTIDE SEQUENCE [LARGE SCALE GENOMIC DNA]</scope>
    <source>
        <strain evidence="3">ATCC 14822 / DSM 2638 / NCIMB 8403 / VKM B-1763</strain>
    </source>
</reference>
<accession>C6C0K9</accession>
<dbReference type="Pfam" id="PF13472">
    <property type="entry name" value="Lipase_GDSL_2"/>
    <property type="match status" value="1"/>
</dbReference>
<name>C6C0K9_MARSD</name>
<dbReference type="GO" id="GO:0016788">
    <property type="term" value="F:hydrolase activity, acting on ester bonds"/>
    <property type="evidence" value="ECO:0007669"/>
    <property type="project" value="UniProtKB-ARBA"/>
</dbReference>
<dbReference type="STRING" id="526222.Desal_1079"/>
<dbReference type="KEGG" id="dsa:Desal_1079"/>
<organism evidence="2 3">
    <name type="scientific">Maridesulfovibrio salexigens (strain ATCC 14822 / DSM 2638 / NCIMB 8403 / VKM B-1763)</name>
    <name type="common">Desulfovibrio salexigens</name>
    <dbReference type="NCBI Taxonomy" id="526222"/>
    <lineage>
        <taxon>Bacteria</taxon>
        <taxon>Pseudomonadati</taxon>
        <taxon>Thermodesulfobacteriota</taxon>
        <taxon>Desulfovibrionia</taxon>
        <taxon>Desulfovibrionales</taxon>
        <taxon>Desulfovibrionaceae</taxon>
        <taxon>Maridesulfovibrio</taxon>
    </lineage>
</organism>